<keyword evidence="4" id="KW-0106">Calcium</keyword>
<comment type="caution">
    <text evidence="6">The sequence shown here is derived from an EMBL/GenBank/DDBJ whole genome shotgun (WGS) entry which is preliminary data.</text>
</comment>
<feature type="domain" description="EF-hand" evidence="5">
    <location>
        <begin position="44"/>
        <end position="79"/>
    </location>
</feature>
<dbReference type="PANTHER" id="PTHR23048">
    <property type="entry name" value="MYOSIN LIGHT CHAIN 1, 3"/>
    <property type="match status" value="1"/>
</dbReference>
<feature type="domain" description="EF-hand" evidence="5">
    <location>
        <begin position="8"/>
        <end position="43"/>
    </location>
</feature>
<evidence type="ECO:0000259" key="5">
    <source>
        <dbReference type="PROSITE" id="PS50222"/>
    </source>
</evidence>
<dbReference type="SMART" id="SM00054">
    <property type="entry name" value="EFh"/>
    <property type="match status" value="4"/>
</dbReference>
<dbReference type="GO" id="GO:0016460">
    <property type="term" value="C:myosin II complex"/>
    <property type="evidence" value="ECO:0007669"/>
    <property type="project" value="TreeGrafter"/>
</dbReference>
<evidence type="ECO:0000313" key="7">
    <source>
        <dbReference type="Proteomes" id="UP000265515"/>
    </source>
</evidence>
<dbReference type="GO" id="GO:0005737">
    <property type="term" value="C:cytoplasm"/>
    <property type="evidence" value="ECO:0007669"/>
    <property type="project" value="UniProtKB-ARBA"/>
</dbReference>
<dbReference type="STRING" id="69332.A0A388LWZ4"/>
<evidence type="ECO:0000256" key="2">
    <source>
        <dbReference type="ARBA" id="ARBA00022723"/>
    </source>
</evidence>
<keyword evidence="7" id="KW-1185">Reference proteome</keyword>
<evidence type="ECO:0000256" key="3">
    <source>
        <dbReference type="ARBA" id="ARBA00022737"/>
    </source>
</evidence>
<dbReference type="Gramene" id="GBG86742">
    <property type="protein sequence ID" value="GBG86742"/>
    <property type="gene ID" value="CBR_g41807"/>
</dbReference>
<dbReference type="GO" id="GO:0005509">
    <property type="term" value="F:calcium ion binding"/>
    <property type="evidence" value="ECO:0007669"/>
    <property type="project" value="InterPro"/>
</dbReference>
<evidence type="ECO:0000256" key="1">
    <source>
        <dbReference type="ARBA" id="ARBA00009763"/>
    </source>
</evidence>
<dbReference type="FunFam" id="1.10.238.10:FF:000034">
    <property type="entry name" value="Calmodulin"/>
    <property type="match status" value="1"/>
</dbReference>
<dbReference type="InterPro" id="IPR011992">
    <property type="entry name" value="EF-hand-dom_pair"/>
</dbReference>
<dbReference type="OrthoDB" id="26525at2759"/>
<dbReference type="SUPFAM" id="SSF47473">
    <property type="entry name" value="EF-hand"/>
    <property type="match status" value="1"/>
</dbReference>
<dbReference type="AlphaFoldDB" id="A0A388LWZ4"/>
<evidence type="ECO:0000256" key="4">
    <source>
        <dbReference type="ARBA" id="ARBA00022837"/>
    </source>
</evidence>
<dbReference type="InterPro" id="IPR002048">
    <property type="entry name" value="EF_hand_dom"/>
</dbReference>
<dbReference type="InterPro" id="IPR050230">
    <property type="entry name" value="CALM/Myosin/TropC-like"/>
</dbReference>
<dbReference type="Gene3D" id="1.10.238.10">
    <property type="entry name" value="EF-hand"/>
    <property type="match status" value="2"/>
</dbReference>
<protein>
    <recommendedName>
        <fullName evidence="5">EF-hand domain-containing protein</fullName>
    </recommendedName>
</protein>
<keyword evidence="3" id="KW-0677">Repeat</keyword>
<dbReference type="Proteomes" id="UP000265515">
    <property type="component" value="Unassembled WGS sequence"/>
</dbReference>
<evidence type="ECO:0000313" key="6">
    <source>
        <dbReference type="EMBL" id="GBG86742.1"/>
    </source>
</evidence>
<dbReference type="PANTHER" id="PTHR23048:SF53">
    <property type="entry name" value="CALMODULIN"/>
    <property type="match status" value="1"/>
</dbReference>
<sequence length="150" mass="17107">MAHEMTEDQISEVKEAFNAFDKDGDGRITTKELGRVLRQIGYSPTDHELQDMINDLDADANGTVEFGEFLNLMSKKMKDLESEEDELKEAFMVFDKDQNGFISSQELMYVMMNLGEKLSKEEAEEMIKEAGSQSDGQINYEEFVKVLLAK</sequence>
<dbReference type="PROSITE" id="PS00018">
    <property type="entry name" value="EF_HAND_1"/>
    <property type="match status" value="3"/>
</dbReference>
<feature type="domain" description="EF-hand" evidence="5">
    <location>
        <begin position="82"/>
        <end position="117"/>
    </location>
</feature>
<dbReference type="InterPro" id="IPR018247">
    <property type="entry name" value="EF_Hand_1_Ca_BS"/>
</dbReference>
<dbReference type="PROSITE" id="PS50222">
    <property type="entry name" value="EF_HAND_2"/>
    <property type="match status" value="4"/>
</dbReference>
<comment type="similarity">
    <text evidence="1">Belongs to the calmodulin family.</text>
</comment>
<proteinExistence type="inferred from homology"/>
<accession>A0A388LWZ4</accession>
<reference evidence="6 7" key="1">
    <citation type="journal article" date="2018" name="Cell">
        <title>The Chara Genome: Secondary Complexity and Implications for Plant Terrestrialization.</title>
        <authorList>
            <person name="Nishiyama T."/>
            <person name="Sakayama H."/>
            <person name="Vries J.D."/>
            <person name="Buschmann H."/>
            <person name="Saint-Marcoux D."/>
            <person name="Ullrich K.K."/>
            <person name="Haas F.B."/>
            <person name="Vanderstraeten L."/>
            <person name="Becker D."/>
            <person name="Lang D."/>
            <person name="Vosolsobe S."/>
            <person name="Rombauts S."/>
            <person name="Wilhelmsson P.K.I."/>
            <person name="Janitza P."/>
            <person name="Kern R."/>
            <person name="Heyl A."/>
            <person name="Rumpler F."/>
            <person name="Villalobos L.I.A.C."/>
            <person name="Clay J.M."/>
            <person name="Skokan R."/>
            <person name="Toyoda A."/>
            <person name="Suzuki Y."/>
            <person name="Kagoshima H."/>
            <person name="Schijlen E."/>
            <person name="Tajeshwar N."/>
            <person name="Catarino B."/>
            <person name="Hetherington A.J."/>
            <person name="Saltykova A."/>
            <person name="Bonnot C."/>
            <person name="Breuninger H."/>
            <person name="Symeonidi A."/>
            <person name="Radhakrishnan G.V."/>
            <person name="Van Nieuwerburgh F."/>
            <person name="Deforce D."/>
            <person name="Chang C."/>
            <person name="Karol K.G."/>
            <person name="Hedrich R."/>
            <person name="Ulvskov P."/>
            <person name="Glockner G."/>
            <person name="Delwiche C.F."/>
            <person name="Petrasek J."/>
            <person name="Van de Peer Y."/>
            <person name="Friml J."/>
            <person name="Beilby M."/>
            <person name="Dolan L."/>
            <person name="Kohara Y."/>
            <person name="Sugano S."/>
            <person name="Fujiyama A."/>
            <person name="Delaux P.-M."/>
            <person name="Quint M."/>
            <person name="TheiBen G."/>
            <person name="Hagemann M."/>
            <person name="Harholt J."/>
            <person name="Dunand C."/>
            <person name="Zachgo S."/>
            <person name="Langdale J."/>
            <person name="Maumus F."/>
            <person name="Straeten D.V.D."/>
            <person name="Gould S.B."/>
            <person name="Rensing S.A."/>
        </authorList>
    </citation>
    <scope>NUCLEOTIDE SEQUENCE [LARGE SCALE GENOMIC DNA]</scope>
    <source>
        <strain evidence="6 7">S276</strain>
    </source>
</reference>
<dbReference type="EMBL" id="BFEA01000577">
    <property type="protein sequence ID" value="GBG86742.1"/>
    <property type="molecule type" value="Genomic_DNA"/>
</dbReference>
<gene>
    <name evidence="6" type="ORF">CBR_g41807</name>
</gene>
<dbReference type="FunFam" id="1.10.238.10:FF:000251">
    <property type="entry name" value="Calmodulin-related protein 97A"/>
    <property type="match status" value="1"/>
</dbReference>
<keyword evidence="2" id="KW-0479">Metal-binding</keyword>
<dbReference type="Pfam" id="PF13499">
    <property type="entry name" value="EF-hand_7"/>
    <property type="match status" value="2"/>
</dbReference>
<organism evidence="6 7">
    <name type="scientific">Chara braunii</name>
    <name type="common">Braun's stonewort</name>
    <dbReference type="NCBI Taxonomy" id="69332"/>
    <lineage>
        <taxon>Eukaryota</taxon>
        <taxon>Viridiplantae</taxon>
        <taxon>Streptophyta</taxon>
        <taxon>Charophyceae</taxon>
        <taxon>Charales</taxon>
        <taxon>Characeae</taxon>
        <taxon>Chara</taxon>
    </lineage>
</organism>
<feature type="domain" description="EF-hand" evidence="5">
    <location>
        <begin position="118"/>
        <end position="150"/>
    </location>
</feature>
<name>A0A388LWZ4_CHABU</name>